<proteinExistence type="predicted"/>
<dbReference type="Gene3D" id="3.30.70.2450">
    <property type="match status" value="1"/>
</dbReference>
<evidence type="ECO:0000313" key="6">
    <source>
        <dbReference type="EMBL" id="KAA0021679.1"/>
    </source>
</evidence>
<dbReference type="Pfam" id="PF01494">
    <property type="entry name" value="FAD_binding_3"/>
    <property type="match status" value="1"/>
</dbReference>
<keyword evidence="3" id="KW-0274">FAD</keyword>
<dbReference type="PANTHER" id="PTHR43004:SF19">
    <property type="entry name" value="BINDING MONOOXYGENASE, PUTATIVE (JCVI)-RELATED"/>
    <property type="match status" value="1"/>
</dbReference>
<keyword evidence="2" id="KW-0285">Flavoprotein</keyword>
<sequence length="591" mass="63847">MRSNVGSAQQVRRNHRNERDRHVLHPDHRQIRAARAEFDRRHLRRVRQKRYARADGHHAAAAVQVPRPLHPRPGFCRRSWAGSGREGSDRPAIRQDQRRSSPLLQRIRPELVRAERRDGTVLLPVAAVTGGQWDVVVVGAGPAGSLLAGSLAGRGASVLLLERDDAISEQTRASTLNSRSMEIMSSVGVPGLADNPRSMFGHYGGVPVSLEQVDSPWAGLWSIPQPSLVRMLRDWAVDNGAVLKTGSTFVGADAARSAVVSRTATGERYESRTLVGADGCDSVVRDSLGFTLTGTAASRHMIRCDVAGISVARRRFERHGDMIVTSGAISPRTTRLMLHSPRYSAAATPGFDDVCSDWLEATGEQVHEGECVWLDTFSNGCSAVEQWRVGPVYLVGDAAHDQPPVGGSSLNASVQDVYNLAWKLSAVYSGAPTALLDTYGSERAEATAVMQQDVRVQESLVFGADLGKVQLVRDRLAESEPYRQRIARSVAGVDTDYAASTETGSRVSPAALARMLGRAPQPDEAALLGREAIVVAGAHRDDVLCVIRPDGHAAWEPANSSVESKAAIARWFGDAIDPMVLSADHYAHTSS</sequence>
<dbReference type="PRINTS" id="PR00420">
    <property type="entry name" value="RNGMNOXGNASE"/>
</dbReference>
<comment type="caution">
    <text evidence="6">The sequence shown here is derived from an EMBL/GenBank/DDBJ whole genome shotgun (WGS) entry which is preliminary data.</text>
</comment>
<evidence type="ECO:0000256" key="2">
    <source>
        <dbReference type="ARBA" id="ARBA00022630"/>
    </source>
</evidence>
<reference evidence="6 7" key="1">
    <citation type="submission" date="2019-07" db="EMBL/GenBank/DDBJ databases">
        <title>Rhodococcus cavernicolus sp. nov., isolated from a cave.</title>
        <authorList>
            <person name="Lee S.D."/>
        </authorList>
    </citation>
    <scope>NUCLEOTIDE SEQUENCE [LARGE SCALE GENOMIC DNA]</scope>
    <source>
        <strain evidence="6 7">C1-24</strain>
    </source>
</reference>
<dbReference type="GO" id="GO:0016709">
    <property type="term" value="F:oxidoreductase activity, acting on paired donors, with incorporation or reduction of molecular oxygen, NAD(P)H as one donor, and incorporation of one atom of oxygen"/>
    <property type="evidence" value="ECO:0007669"/>
    <property type="project" value="UniProtKB-ARBA"/>
</dbReference>
<dbReference type="GO" id="GO:0071949">
    <property type="term" value="F:FAD binding"/>
    <property type="evidence" value="ECO:0007669"/>
    <property type="project" value="InterPro"/>
</dbReference>
<dbReference type="PANTHER" id="PTHR43004">
    <property type="entry name" value="TRK SYSTEM POTASSIUM UPTAKE PROTEIN"/>
    <property type="match status" value="1"/>
</dbReference>
<gene>
    <name evidence="6" type="ORF">FOY51_17470</name>
</gene>
<dbReference type="InterPro" id="IPR002938">
    <property type="entry name" value="FAD-bd"/>
</dbReference>
<accession>A0A5A7S8X9</accession>
<keyword evidence="7" id="KW-1185">Reference proteome</keyword>
<dbReference type="InterPro" id="IPR050641">
    <property type="entry name" value="RIFMO-like"/>
</dbReference>
<evidence type="ECO:0000256" key="3">
    <source>
        <dbReference type="ARBA" id="ARBA00022827"/>
    </source>
</evidence>
<comment type="cofactor">
    <cofactor evidence="1">
        <name>FAD</name>
        <dbReference type="ChEBI" id="CHEBI:57692"/>
    </cofactor>
</comment>
<feature type="region of interest" description="Disordered" evidence="4">
    <location>
        <begin position="1"/>
        <end position="29"/>
    </location>
</feature>
<feature type="compositionally biased region" description="Basic and acidic residues" evidence="4">
    <location>
        <begin position="17"/>
        <end position="29"/>
    </location>
</feature>
<evidence type="ECO:0000313" key="7">
    <source>
        <dbReference type="Proteomes" id="UP000322244"/>
    </source>
</evidence>
<organism evidence="6 7">
    <name type="scientific">Antrihabitans cavernicola</name>
    <dbReference type="NCBI Taxonomy" id="2495913"/>
    <lineage>
        <taxon>Bacteria</taxon>
        <taxon>Bacillati</taxon>
        <taxon>Actinomycetota</taxon>
        <taxon>Actinomycetes</taxon>
        <taxon>Mycobacteriales</taxon>
        <taxon>Nocardiaceae</taxon>
        <taxon>Antrihabitans</taxon>
    </lineage>
</organism>
<evidence type="ECO:0000256" key="1">
    <source>
        <dbReference type="ARBA" id="ARBA00001974"/>
    </source>
</evidence>
<name>A0A5A7S8X9_9NOCA</name>
<dbReference type="Gene3D" id="3.50.50.60">
    <property type="entry name" value="FAD/NAD(P)-binding domain"/>
    <property type="match status" value="1"/>
</dbReference>
<feature type="domain" description="FAD-binding" evidence="5">
    <location>
        <begin position="134"/>
        <end position="447"/>
    </location>
</feature>
<dbReference type="SUPFAM" id="SSF51905">
    <property type="entry name" value="FAD/NAD(P)-binding domain"/>
    <property type="match status" value="1"/>
</dbReference>
<dbReference type="InterPro" id="IPR036188">
    <property type="entry name" value="FAD/NAD-bd_sf"/>
</dbReference>
<dbReference type="Proteomes" id="UP000322244">
    <property type="component" value="Unassembled WGS sequence"/>
</dbReference>
<dbReference type="EMBL" id="VLNY01000008">
    <property type="protein sequence ID" value="KAA0021679.1"/>
    <property type="molecule type" value="Genomic_DNA"/>
</dbReference>
<protein>
    <recommendedName>
        <fullName evidence="5">FAD-binding domain-containing protein</fullName>
    </recommendedName>
</protein>
<evidence type="ECO:0000256" key="4">
    <source>
        <dbReference type="SAM" id="MobiDB-lite"/>
    </source>
</evidence>
<feature type="region of interest" description="Disordered" evidence="4">
    <location>
        <begin position="51"/>
        <end position="104"/>
    </location>
</feature>
<dbReference type="OrthoDB" id="8670884at2"/>
<feature type="compositionally biased region" description="Polar residues" evidence="4">
    <location>
        <begin position="1"/>
        <end position="11"/>
    </location>
</feature>
<feature type="compositionally biased region" description="Basic and acidic residues" evidence="4">
    <location>
        <begin position="86"/>
        <end position="99"/>
    </location>
</feature>
<evidence type="ECO:0000259" key="5">
    <source>
        <dbReference type="Pfam" id="PF01494"/>
    </source>
</evidence>
<dbReference type="AlphaFoldDB" id="A0A5A7S8X9"/>